<keyword evidence="1 4" id="KW-0808">Transferase</keyword>
<dbReference type="Proteomes" id="UP000234271">
    <property type="component" value="Chromosome"/>
</dbReference>
<dbReference type="SUPFAM" id="SSF55729">
    <property type="entry name" value="Acyl-CoA N-acyltransferases (Nat)"/>
    <property type="match status" value="1"/>
</dbReference>
<keyword evidence="2" id="KW-0012">Acyltransferase</keyword>
<dbReference type="Pfam" id="PF00583">
    <property type="entry name" value="Acetyltransf_1"/>
    <property type="match status" value="1"/>
</dbReference>
<accession>A0A2N9YJN7</accession>
<dbReference type="AlphaFoldDB" id="A0A2N9YJN7"/>
<sequence>MIIIREIIACDWQAILHIQAESYSEIEPESVHVLQSKWLVSTETCIVAEENQQIIAYCLAHPWDKNSAPPLFTALTHCPTATGLFIHDLAISPIARGRGIGRMIFDYLSDYAVKNNMHFFSLVAIQNATHFWKKLGFQPATLNKSLHSYGKNPVYMQLILQA</sequence>
<name>A0A2N9YJN7_9GAMM</name>
<evidence type="ECO:0000256" key="2">
    <source>
        <dbReference type="ARBA" id="ARBA00023315"/>
    </source>
</evidence>
<dbReference type="InterPro" id="IPR000182">
    <property type="entry name" value="GNAT_dom"/>
</dbReference>
<dbReference type="CDD" id="cd04301">
    <property type="entry name" value="NAT_SF"/>
    <property type="match status" value="1"/>
</dbReference>
<evidence type="ECO:0000313" key="4">
    <source>
        <dbReference type="EMBL" id="AUI70700.2"/>
    </source>
</evidence>
<dbReference type="RefSeq" id="WP_062150736.1">
    <property type="nucleotide sequence ID" value="NZ_CP012373.2"/>
</dbReference>
<dbReference type="PANTHER" id="PTHR43877:SF2">
    <property type="entry name" value="AMINOALKYLPHOSPHONATE N-ACETYLTRANSFERASE-RELATED"/>
    <property type="match status" value="1"/>
</dbReference>
<feature type="domain" description="N-acetyltransferase" evidence="3">
    <location>
        <begin position="2"/>
        <end position="161"/>
    </location>
</feature>
<dbReference type="STRING" id="288004.AL038_06575"/>
<dbReference type="EMBL" id="CP018889">
    <property type="protein sequence ID" value="AUI70700.2"/>
    <property type="molecule type" value="Genomic_DNA"/>
</dbReference>
<evidence type="ECO:0000256" key="1">
    <source>
        <dbReference type="ARBA" id="ARBA00022679"/>
    </source>
</evidence>
<dbReference type="PROSITE" id="PS51186">
    <property type="entry name" value="GNAT"/>
    <property type="match status" value="1"/>
</dbReference>
<dbReference type="InterPro" id="IPR050832">
    <property type="entry name" value="Bact_Acetyltransf"/>
</dbReference>
<dbReference type="OrthoDB" id="359414at2"/>
<dbReference type="InterPro" id="IPR016181">
    <property type="entry name" value="Acyl_CoA_acyltransferase"/>
</dbReference>
<evidence type="ECO:0000313" key="5">
    <source>
        <dbReference type="Proteomes" id="UP000234271"/>
    </source>
</evidence>
<evidence type="ECO:0000259" key="3">
    <source>
        <dbReference type="PROSITE" id="PS51186"/>
    </source>
</evidence>
<protein>
    <submittedName>
        <fullName evidence="4">GNAT family N-acetyltransferase</fullName>
    </submittedName>
</protein>
<gene>
    <name evidence="4" type="ORF">BLE401_17730</name>
</gene>
<dbReference type="GO" id="GO:0016747">
    <property type="term" value="F:acyltransferase activity, transferring groups other than amino-acyl groups"/>
    <property type="evidence" value="ECO:0007669"/>
    <property type="project" value="InterPro"/>
</dbReference>
<dbReference type="Gene3D" id="3.40.630.30">
    <property type="match status" value="1"/>
</dbReference>
<reference evidence="5" key="1">
    <citation type="submission" date="2016-12" db="EMBL/GenBank/DDBJ databases">
        <title>Complete Genome Sequence of Beggiatoa leptomitiformis D-401.</title>
        <authorList>
            <person name="Fomenkov A."/>
            <person name="Vincze T."/>
            <person name="Grabovich M."/>
            <person name="Anton B.P."/>
            <person name="Dubinina G."/>
            <person name="Orlova M."/>
            <person name="Belousova E."/>
            <person name="Roberts R.J."/>
        </authorList>
    </citation>
    <scope>NUCLEOTIDE SEQUENCE [LARGE SCALE GENOMIC DNA]</scope>
    <source>
        <strain evidence="5">D-401</strain>
    </source>
</reference>
<keyword evidence="5" id="KW-1185">Reference proteome</keyword>
<dbReference type="PANTHER" id="PTHR43877">
    <property type="entry name" value="AMINOALKYLPHOSPHONATE N-ACETYLTRANSFERASE-RELATED-RELATED"/>
    <property type="match status" value="1"/>
</dbReference>
<proteinExistence type="predicted"/>
<organism evidence="4 5">
    <name type="scientific">Beggiatoa leptomitoformis</name>
    <dbReference type="NCBI Taxonomy" id="288004"/>
    <lineage>
        <taxon>Bacteria</taxon>
        <taxon>Pseudomonadati</taxon>
        <taxon>Pseudomonadota</taxon>
        <taxon>Gammaproteobacteria</taxon>
        <taxon>Thiotrichales</taxon>
        <taxon>Thiotrichaceae</taxon>
        <taxon>Beggiatoa</taxon>
    </lineage>
</organism>